<feature type="compositionally biased region" description="Low complexity" evidence="1">
    <location>
        <begin position="171"/>
        <end position="183"/>
    </location>
</feature>
<protein>
    <submittedName>
        <fullName evidence="2">Uncharacterized protein</fullName>
    </submittedName>
</protein>
<name>A0A7J5ZEX5_DISMA</name>
<accession>A0A7J5ZEX5</accession>
<dbReference type="AlphaFoldDB" id="A0A7J5ZEX5"/>
<keyword evidence="3" id="KW-1185">Reference proteome</keyword>
<proteinExistence type="predicted"/>
<comment type="caution">
    <text evidence="2">The sequence shown here is derived from an EMBL/GenBank/DDBJ whole genome shotgun (WGS) entry which is preliminary data.</text>
</comment>
<feature type="region of interest" description="Disordered" evidence="1">
    <location>
        <begin position="163"/>
        <end position="208"/>
    </location>
</feature>
<organism evidence="2 3">
    <name type="scientific">Dissostichus mawsoni</name>
    <name type="common">Antarctic cod</name>
    <dbReference type="NCBI Taxonomy" id="36200"/>
    <lineage>
        <taxon>Eukaryota</taxon>
        <taxon>Metazoa</taxon>
        <taxon>Chordata</taxon>
        <taxon>Craniata</taxon>
        <taxon>Vertebrata</taxon>
        <taxon>Euteleostomi</taxon>
        <taxon>Actinopterygii</taxon>
        <taxon>Neopterygii</taxon>
        <taxon>Teleostei</taxon>
        <taxon>Neoteleostei</taxon>
        <taxon>Acanthomorphata</taxon>
        <taxon>Eupercaria</taxon>
        <taxon>Perciformes</taxon>
        <taxon>Notothenioidei</taxon>
        <taxon>Nototheniidae</taxon>
        <taxon>Dissostichus</taxon>
    </lineage>
</organism>
<evidence type="ECO:0000313" key="2">
    <source>
        <dbReference type="EMBL" id="KAF3858918.1"/>
    </source>
</evidence>
<dbReference type="Proteomes" id="UP000518266">
    <property type="component" value="Unassembled WGS sequence"/>
</dbReference>
<reference evidence="2 3" key="1">
    <citation type="submission" date="2020-03" db="EMBL/GenBank/DDBJ databases">
        <title>Dissostichus mawsoni Genome sequencing and assembly.</title>
        <authorList>
            <person name="Park H."/>
        </authorList>
    </citation>
    <scope>NUCLEOTIDE SEQUENCE [LARGE SCALE GENOMIC DNA]</scope>
    <source>
        <strain evidence="2">DM0001</strain>
        <tissue evidence="2">Muscle</tissue>
    </source>
</reference>
<sequence length="424" mass="45748">MAAGAGTGVGTMAAGHGTGAGTMAVWAVLEQGPWLLGTEPEHGTMAVWDGTGARYHGCVGRHWSTEPWLLEPQLGSEPWLLGPELGPEPWLLGPEPWLLGPELGWNHGCWAPAGILALPGGRLAPRAAVGERWRGVRAPRPPGDDLVLVAVLEAVGRASAGLRRTTAELTDGNQDNGSSSNNNPVTDSPTPIEPTSSDTMEISSSPPLTEMERENMASWNSQEVLHGGQQPITDEQDEEEAAEKENGKINEDEECDYLVFEIGEQKGWHKGEGDEGGQDTETKGQEEEYGGRGDAEGKEEGTGETERKDEGRGDTEREDGGRGDKEREDGGRGDTEREDGGRGDTEREDGGRGDTEREDGGRGDKEREDGGRGDTEREDGGRGDTEREDGGRGDKEREDGGRERQRGKMEEEETQRGKMEEEET</sequence>
<gene>
    <name evidence="2" type="ORF">F7725_012119</name>
</gene>
<feature type="region of interest" description="Disordered" evidence="1">
    <location>
        <begin position="224"/>
        <end position="424"/>
    </location>
</feature>
<evidence type="ECO:0000256" key="1">
    <source>
        <dbReference type="SAM" id="MobiDB-lite"/>
    </source>
</evidence>
<feature type="compositionally biased region" description="Basic and acidic residues" evidence="1">
    <location>
        <begin position="263"/>
        <end position="273"/>
    </location>
</feature>
<dbReference type="OrthoDB" id="9937247at2759"/>
<evidence type="ECO:0000313" key="3">
    <source>
        <dbReference type="Proteomes" id="UP000518266"/>
    </source>
</evidence>
<feature type="compositionally biased region" description="Polar residues" evidence="1">
    <location>
        <begin position="184"/>
        <end position="207"/>
    </location>
</feature>
<dbReference type="EMBL" id="JAAKFY010000004">
    <property type="protein sequence ID" value="KAF3858918.1"/>
    <property type="molecule type" value="Genomic_DNA"/>
</dbReference>
<feature type="compositionally biased region" description="Basic and acidic residues" evidence="1">
    <location>
        <begin position="280"/>
        <end position="424"/>
    </location>
</feature>